<dbReference type="PROSITE" id="PS50297">
    <property type="entry name" value="ANK_REP_REGION"/>
    <property type="match status" value="1"/>
</dbReference>
<dbReference type="SMART" id="SM00248">
    <property type="entry name" value="ANK"/>
    <property type="match status" value="13"/>
</dbReference>
<evidence type="ECO:0000313" key="8">
    <source>
        <dbReference type="EMBL" id="KAF5255475.1"/>
    </source>
</evidence>
<feature type="chain" id="PRO_5034119689" description="B30.2/SPRY domain-containing protein" evidence="6">
    <location>
        <begin position="20"/>
        <end position="1945"/>
    </location>
</feature>
<feature type="transmembrane region" description="Helical" evidence="5">
    <location>
        <begin position="274"/>
        <end position="299"/>
    </location>
</feature>
<dbReference type="InterPro" id="IPR043136">
    <property type="entry name" value="B30.2/SPRY_sf"/>
</dbReference>
<dbReference type="InterPro" id="IPR003877">
    <property type="entry name" value="SPRY_dom"/>
</dbReference>
<dbReference type="PANTHER" id="PTHR24198">
    <property type="entry name" value="ANKYRIN REPEAT AND PROTEIN KINASE DOMAIN-CONTAINING PROTEIN"/>
    <property type="match status" value="1"/>
</dbReference>
<evidence type="ECO:0000256" key="3">
    <source>
        <dbReference type="PROSITE-ProRule" id="PRU00023"/>
    </source>
</evidence>
<dbReference type="Gene3D" id="2.60.120.920">
    <property type="match status" value="1"/>
</dbReference>
<evidence type="ECO:0000256" key="5">
    <source>
        <dbReference type="SAM" id="Phobius"/>
    </source>
</evidence>
<dbReference type="PROSITE" id="PS50188">
    <property type="entry name" value="B302_SPRY"/>
    <property type="match status" value="1"/>
</dbReference>
<comment type="caution">
    <text evidence="8">The sequence shown here is derived from an EMBL/GenBank/DDBJ whole genome shotgun (WGS) entry which is preliminary data.</text>
</comment>
<dbReference type="InterPro" id="IPR001870">
    <property type="entry name" value="B30.2/SPRY"/>
</dbReference>
<dbReference type="CDD" id="cd12885">
    <property type="entry name" value="SPRY_RanBP_like"/>
    <property type="match status" value="1"/>
</dbReference>
<keyword evidence="5" id="KW-1133">Transmembrane helix</keyword>
<dbReference type="SMART" id="SM00449">
    <property type="entry name" value="SPRY"/>
    <property type="match status" value="1"/>
</dbReference>
<feature type="repeat" description="ANK" evidence="3">
    <location>
        <begin position="1213"/>
        <end position="1245"/>
    </location>
</feature>
<dbReference type="SUPFAM" id="SSF48403">
    <property type="entry name" value="Ankyrin repeat"/>
    <property type="match status" value="2"/>
</dbReference>
<sequence>MTMSLRLLLLAVMATAVSAADDAEFAFNLLSDIAPVLALFGEQFARQFMSESLTWYDHLIFAMVPLGILTAITGAIRVHGPQVARSFIGRARETRALSEIELMSSTSQEVCELFNGSSIIRAMGRPKITQFLIFPERYDTLEGSYKKFDFPSRDTEPVSEPKDSSCGIHSLGSAISKDVELMKFGRYQSRSTALFQEYFERTLRFFGSITSREKTPQSDTEEQKPKASTDAKWYNNDLKATSQPAEPPQGPPNLQLNLTSDYEDQGWFTKGGEIILAAIVALFLQTSVIAFAGVTTYYLSPRYPDLLESKIYGFPCYVAGSFLLSIGTGLCSIIVEHSTIEHCWELAKGVESPKGDALMKKGQPRLVWVQQNQTVNDQGFSGFVILAGAKPRVITSRRNPLKRPQSQTGLKPQSSQGTAVSKTSNVEEEQDSFWEWLTVAAALSAGIGFTAQFMGLRGLAFPCSIAQLLGIFVMALVRAGVRRRLGRVPVNFPALSGHELDFLATQIALSPKFRNFLWYSKEKVGLLETERPRTEPCQWKISAPDPGQPTPFLFRTPEKLMKLESPEHSGLKDDTSPSSQQLVRVRERLGDLCTWASRSSESALSLAQSIELFMNTFFLKSTEDEEDVENDQAMKSFKWLIEATKPTTTKTYEEHDFIQIPIEIRTEGNKKNWKVDLGKIDAALSLWMATIEKERSHDTTQTSEPVDSVNSADQPPSEWRRTKVGDDPKYSFCRIVGDNLEDEALKRDISWWVDSFVAEQCDPWGQGNVEDYNEQRWNPARNNSVDLVIGFSGTSDNGMLIPTHDESKTDLLTCIAIARELAIVSKAPLSVILAQHLFTSFMWSIASRLPKNILTKDQHEIIVDGSQTFDSYSFGRTWLRVKFSHRKLSTIVRKMESFGLGSSTDILLCMIPALSSQRILPSQEILKCMPRVGPGQGWGEVAICYKKLLETVKVGKVAEDDRFNASIFTVAMDFVFLATEPYDELIKPSTELDEELENLVQSLIGPRFSGIMEKLVPFYHLQRRQKMLRRMLQRFKTLEGMSQCLEIFEGDDPLDEIFATNVVGFTPNHLKARSTTEFMDFIRSIRRTIRKGEKDSEERDIFGCTPYYYYCLLEDMFHLSFFLWTLQKRVWGLPRLVDNLGRSPIHIAAREGMHQSLERVFEELSDEGKRHVARASGFDGMTYLHLIARSGNLDCLKLITPWVKPLLSKPDSWGRQPLHIAAKFENYDFALKLLEMGARFDQVDETGRTPVDYYVDRRKDRSGKPDEAPLGTNLFEKFLELAMEDPHRLYSNGKTFLHSAIQISDERTIHKLLQEFDIEARDNDERTALHYAVLAGRRSMVQSLIKEKLCDQGMTTVNTLARDSHNMTPLMMAVKNDLVEVAELLLDWLGLKSAYENDEHGRTMLHYAGGVDIAKCLIAKGWSPLTTDPDGRTALHVAISARNESVAVYLFGVDQVQQDPLDKHNESLLVTACKSGASAVVPHILSKFPDIIDVKDEQHHLPPISWACRNGHSVIVETLVDHNEIDVNMAVELPDRGSYVRFQGYTPLHFAVQAKSELCVKQILRHPDINLGLENRYGQTPLQMALDGDYQETAKLLLQDKHTTDEERMRFIKVFVHRSSSVFYHIVSDVLGSFEDKSLVHKFMLWLADGLATTHLPTSLTLFGERLKKGPWNDLSLPYHVAILLDDVDLVKRLREHHVNDDTYDEDNWSWVDYARPYDRNNKFTSLVRNMQSLQVKAKPTALVSTDLPNSIEITACRAHGHINCSQAHDVRVTEEIEDEKYVCIRSKHCVSPDDKSFYFEIKIHNDSPSHIVGIGFRGSHDDEAEFPGWEHRSWGYHGDDGGLYIEGSQANPSSDFGESGTFASGDVVGVCLNTKTGKGFCTRNGKMLKMGNAFKLPDRRFNHGKLYPCVGLVLGHRGKGLHFTVNFGDPQLHPFKYQGSLEFD</sequence>
<feature type="region of interest" description="Disordered" evidence="4">
    <location>
        <begin position="695"/>
        <end position="723"/>
    </location>
</feature>
<feature type="transmembrane region" description="Helical" evidence="5">
    <location>
        <begin position="311"/>
        <end position="335"/>
    </location>
</feature>
<evidence type="ECO:0000259" key="7">
    <source>
        <dbReference type="PROSITE" id="PS50188"/>
    </source>
</evidence>
<evidence type="ECO:0000256" key="2">
    <source>
        <dbReference type="ARBA" id="ARBA00023043"/>
    </source>
</evidence>
<dbReference type="InterPro" id="IPR036770">
    <property type="entry name" value="Ankyrin_rpt-contain_sf"/>
</dbReference>
<protein>
    <recommendedName>
        <fullName evidence="7">B30.2/SPRY domain-containing protein</fullName>
    </recommendedName>
</protein>
<organism evidence="8 9">
    <name type="scientific">Fusarium oxysporum</name>
    <name type="common">Fusarium vascular wilt</name>
    <dbReference type="NCBI Taxonomy" id="5507"/>
    <lineage>
        <taxon>Eukaryota</taxon>
        <taxon>Fungi</taxon>
        <taxon>Dikarya</taxon>
        <taxon>Ascomycota</taxon>
        <taxon>Pezizomycotina</taxon>
        <taxon>Sordariomycetes</taxon>
        <taxon>Hypocreomycetidae</taxon>
        <taxon>Hypocreales</taxon>
        <taxon>Nectriaceae</taxon>
        <taxon>Fusarium</taxon>
        <taxon>Fusarium oxysporum species complex</taxon>
    </lineage>
</organism>
<dbReference type="InterPro" id="IPR044736">
    <property type="entry name" value="Gid1/RanBPM/SPLA_SPRY"/>
</dbReference>
<dbReference type="InterPro" id="IPR002110">
    <property type="entry name" value="Ankyrin_rpt"/>
</dbReference>
<feature type="transmembrane region" description="Helical" evidence="5">
    <location>
        <begin position="459"/>
        <end position="477"/>
    </location>
</feature>
<keyword evidence="2 3" id="KW-0040">ANK repeat</keyword>
<feature type="domain" description="B30.2/SPRY" evidence="7">
    <location>
        <begin position="1721"/>
        <end position="1933"/>
    </location>
</feature>
<reference evidence="8" key="1">
    <citation type="submission" date="2020-02" db="EMBL/GenBank/DDBJ databases">
        <title>Identification and distribution of gene clusters putatively required for synthesis of sphingolipid metabolism inhibitors in phylogenetically diverse species of the filamentous fungus Fusarium.</title>
        <authorList>
            <person name="Kim H.-S."/>
            <person name="Busman M."/>
            <person name="Brown D.W."/>
            <person name="Divon H."/>
            <person name="Uhlig S."/>
            <person name="Proctor R.H."/>
        </authorList>
    </citation>
    <scope>NUCLEOTIDE SEQUENCE [LARGE SCALE GENOMIC DNA]</scope>
    <source>
        <strain evidence="8">NRRL 39464</strain>
    </source>
</reference>
<keyword evidence="5" id="KW-0812">Transmembrane</keyword>
<dbReference type="Proteomes" id="UP000558688">
    <property type="component" value="Unassembled WGS sequence"/>
</dbReference>
<evidence type="ECO:0000256" key="4">
    <source>
        <dbReference type="SAM" id="MobiDB-lite"/>
    </source>
</evidence>
<dbReference type="PROSITE" id="PS50088">
    <property type="entry name" value="ANK_REPEAT"/>
    <property type="match status" value="1"/>
</dbReference>
<dbReference type="EMBL" id="JAAFOW010003161">
    <property type="protein sequence ID" value="KAF5255475.1"/>
    <property type="molecule type" value="Genomic_DNA"/>
</dbReference>
<name>A0A8H5A0E5_FUSOX</name>
<keyword evidence="6" id="KW-0732">Signal</keyword>
<evidence type="ECO:0000256" key="1">
    <source>
        <dbReference type="ARBA" id="ARBA00022737"/>
    </source>
</evidence>
<gene>
    <name evidence="8" type="ORF">FOXYS1_14115</name>
</gene>
<dbReference type="Gene3D" id="1.25.40.20">
    <property type="entry name" value="Ankyrin repeat-containing domain"/>
    <property type="match status" value="3"/>
</dbReference>
<feature type="transmembrane region" description="Helical" evidence="5">
    <location>
        <begin position="59"/>
        <end position="78"/>
    </location>
</feature>
<feature type="region of interest" description="Disordered" evidence="4">
    <location>
        <begin position="210"/>
        <end position="230"/>
    </location>
</feature>
<dbReference type="PANTHER" id="PTHR24198:SF165">
    <property type="entry name" value="ANKYRIN REPEAT-CONTAINING PROTEIN-RELATED"/>
    <property type="match status" value="1"/>
</dbReference>
<feature type="compositionally biased region" description="Polar residues" evidence="4">
    <location>
        <begin position="404"/>
        <end position="424"/>
    </location>
</feature>
<feature type="compositionally biased region" description="Basic and acidic residues" evidence="4">
    <location>
        <begin position="211"/>
        <end position="229"/>
    </location>
</feature>
<keyword evidence="1" id="KW-0677">Repeat</keyword>
<feature type="signal peptide" evidence="6">
    <location>
        <begin position="1"/>
        <end position="19"/>
    </location>
</feature>
<dbReference type="SUPFAM" id="SSF49899">
    <property type="entry name" value="Concanavalin A-like lectins/glucanases"/>
    <property type="match status" value="1"/>
</dbReference>
<keyword evidence="5" id="KW-0472">Membrane</keyword>
<dbReference type="Pfam" id="PF00622">
    <property type="entry name" value="SPRY"/>
    <property type="match status" value="1"/>
</dbReference>
<evidence type="ECO:0000256" key="6">
    <source>
        <dbReference type="SAM" id="SignalP"/>
    </source>
</evidence>
<accession>A0A8H5A0E5</accession>
<proteinExistence type="predicted"/>
<dbReference type="InterPro" id="IPR013320">
    <property type="entry name" value="ConA-like_dom_sf"/>
</dbReference>
<feature type="compositionally biased region" description="Polar residues" evidence="4">
    <location>
        <begin position="699"/>
        <end position="714"/>
    </location>
</feature>
<dbReference type="Pfam" id="PF12796">
    <property type="entry name" value="Ank_2"/>
    <property type="match status" value="3"/>
</dbReference>
<evidence type="ECO:0000313" key="9">
    <source>
        <dbReference type="Proteomes" id="UP000558688"/>
    </source>
</evidence>
<feature type="region of interest" description="Disordered" evidence="4">
    <location>
        <begin position="397"/>
        <end position="425"/>
    </location>
</feature>